<gene>
    <name evidence="2" type="ORF">EJO69_11075</name>
</gene>
<dbReference type="Pfam" id="PF00583">
    <property type="entry name" value="Acetyltransf_1"/>
    <property type="match status" value="1"/>
</dbReference>
<dbReference type="RefSeq" id="WP_126041816.1">
    <property type="nucleotide sequence ID" value="NZ_CP034438.1"/>
</dbReference>
<dbReference type="OrthoDB" id="4553064at2"/>
<reference evidence="2 3" key="1">
    <citation type="submission" date="2018-12" db="EMBL/GenBank/DDBJ databases">
        <title>Complete genome sequence of Flaviflexus salsibiostraticola KCTC 33148.</title>
        <authorList>
            <person name="Bae J.-W."/>
        </authorList>
    </citation>
    <scope>NUCLEOTIDE SEQUENCE [LARGE SCALE GENOMIC DNA]</scope>
    <source>
        <strain evidence="2 3">KCTC 33148</strain>
    </source>
</reference>
<keyword evidence="2" id="KW-0808">Transferase</keyword>
<dbReference type="AlphaFoldDB" id="A0A3S8ZBA5"/>
<evidence type="ECO:0000313" key="3">
    <source>
        <dbReference type="Proteomes" id="UP000270021"/>
    </source>
</evidence>
<evidence type="ECO:0000259" key="1">
    <source>
        <dbReference type="PROSITE" id="PS51186"/>
    </source>
</evidence>
<dbReference type="SUPFAM" id="SSF55729">
    <property type="entry name" value="Acyl-CoA N-acyltransferases (Nat)"/>
    <property type="match status" value="1"/>
</dbReference>
<name>A0A3S8ZBA5_9ACTO</name>
<dbReference type="InterPro" id="IPR016181">
    <property type="entry name" value="Acyl_CoA_acyltransferase"/>
</dbReference>
<dbReference type="CDD" id="cd04301">
    <property type="entry name" value="NAT_SF"/>
    <property type="match status" value="1"/>
</dbReference>
<proteinExistence type="predicted"/>
<dbReference type="EMBL" id="CP034438">
    <property type="protein sequence ID" value="AZN30779.1"/>
    <property type="molecule type" value="Genomic_DNA"/>
</dbReference>
<protein>
    <submittedName>
        <fullName evidence="2">GNAT family N-acetyltransferase</fullName>
    </submittedName>
</protein>
<feature type="domain" description="N-acetyltransferase" evidence="1">
    <location>
        <begin position="4"/>
        <end position="153"/>
    </location>
</feature>
<dbReference type="InterPro" id="IPR000182">
    <property type="entry name" value="GNAT_dom"/>
</dbReference>
<dbReference type="KEGG" id="fsl:EJO69_11075"/>
<keyword evidence="3" id="KW-1185">Reference proteome</keyword>
<organism evidence="2 3">
    <name type="scientific">Flaviflexus salsibiostraticola</name>
    <dbReference type="NCBI Taxonomy" id="1282737"/>
    <lineage>
        <taxon>Bacteria</taxon>
        <taxon>Bacillati</taxon>
        <taxon>Actinomycetota</taxon>
        <taxon>Actinomycetes</taxon>
        <taxon>Actinomycetales</taxon>
        <taxon>Actinomycetaceae</taxon>
        <taxon>Flaviflexus</taxon>
    </lineage>
</organism>
<dbReference type="Proteomes" id="UP000270021">
    <property type="component" value="Chromosome"/>
</dbReference>
<sequence>MTEFQLRPVTADNLRELVHMEMRPGQERYVAPVVHSIAEAYVNPTAWPRAIYSGDSVVGFVMANFDPDNEIKAFRCGIWRLNIAADSQGLGAGYFAVEEVAREARSRGCEEMTVMWVPGVNGPEGFYLRCGFVPTGEILFDEIVGVRSTQPRDMPHGR</sequence>
<dbReference type="PROSITE" id="PS51186">
    <property type="entry name" value="GNAT"/>
    <property type="match status" value="1"/>
</dbReference>
<dbReference type="Gene3D" id="3.40.630.30">
    <property type="match status" value="1"/>
</dbReference>
<evidence type="ECO:0000313" key="2">
    <source>
        <dbReference type="EMBL" id="AZN30779.1"/>
    </source>
</evidence>
<dbReference type="GO" id="GO:0016747">
    <property type="term" value="F:acyltransferase activity, transferring groups other than amino-acyl groups"/>
    <property type="evidence" value="ECO:0007669"/>
    <property type="project" value="InterPro"/>
</dbReference>
<accession>A0A3S8ZBA5</accession>